<gene>
    <name evidence="2" type="ORF">PGTG_01654</name>
</gene>
<dbReference type="VEuPathDB" id="FungiDB:PGTG_01654"/>
<dbReference type="KEGG" id="pgr:PGTG_01654"/>
<organism evidence="2 3">
    <name type="scientific">Puccinia graminis f. sp. tritici (strain CRL 75-36-700-3 / race SCCL)</name>
    <name type="common">Black stem rust fungus</name>
    <dbReference type="NCBI Taxonomy" id="418459"/>
    <lineage>
        <taxon>Eukaryota</taxon>
        <taxon>Fungi</taxon>
        <taxon>Dikarya</taxon>
        <taxon>Basidiomycota</taxon>
        <taxon>Pucciniomycotina</taxon>
        <taxon>Pucciniomycetes</taxon>
        <taxon>Pucciniales</taxon>
        <taxon>Pucciniaceae</taxon>
        <taxon>Puccinia</taxon>
    </lineage>
</organism>
<dbReference type="Pfam" id="PF18802">
    <property type="entry name" value="CxC1"/>
    <property type="match status" value="1"/>
</dbReference>
<dbReference type="Proteomes" id="UP000008783">
    <property type="component" value="Unassembled WGS sequence"/>
</dbReference>
<dbReference type="Pfam" id="PF18758">
    <property type="entry name" value="KDZ"/>
    <property type="match status" value="1"/>
</dbReference>
<dbReference type="HOGENOM" id="CLU_011407_2_0_1"/>
<feature type="domain" description="CxC1-like cysteine cluster associated with KDZ transposases" evidence="1">
    <location>
        <begin position="160"/>
        <end position="255"/>
    </location>
</feature>
<proteinExistence type="predicted"/>
<evidence type="ECO:0000259" key="1">
    <source>
        <dbReference type="Pfam" id="PF18802"/>
    </source>
</evidence>
<dbReference type="OrthoDB" id="2505259at2759"/>
<evidence type="ECO:0000313" key="2">
    <source>
        <dbReference type="EMBL" id="EFP75061.2"/>
    </source>
</evidence>
<dbReference type="EMBL" id="DS178263">
    <property type="protein sequence ID" value="EFP75061.2"/>
    <property type="molecule type" value="Genomic_DNA"/>
</dbReference>
<dbReference type="PANTHER" id="PTHR33096">
    <property type="entry name" value="CXC2 DOMAIN-CONTAINING PROTEIN"/>
    <property type="match status" value="1"/>
</dbReference>
<dbReference type="InParanoid" id="E3JSN6"/>
<sequence>MVRNSNRRRDPTFIVNNLNTGTSRHSRSTRAQLRHQAEEIQDRQAFLEEVSIAQELGFVDSSYARGIPGPPTGPTDELPDPVITGNYVDLDTQQQTDEAEAQLPCAAHAAYHRARRYAEARERLSQRWTELEEQATAAFLLCQKITMNWQVHVNPKNSNFSLLGGTCTCDPAHVVYRNMDLFDFLHQESAVRVPFCLCIPDVVRLIHYGYIASSPDVPRTAFSIRLLEFHDCIWKTAVVSTTSFVQALSTFLSQRNTAPIYARGSNYRKRNLRVPFSHSKDLYSRIQVLKKQIFVEGLQLSRTEQWANQCPCCFGPSKHENKSDPNEPTVIIALDGNFQQRHYAYASKDNPLENNYPHRFLQPSNITSIANSFEATEASAPPCADSHKAANDTRGASTWEKCDDNGLFASTCRHDVPLLFANIYKTGEKLYYPVAIVRSILTDFPQHKFGILYDLGCHLEKHVMRRGLLNDRLPDLRFGTSVFHAYAHEWSCQVKYNPRFNKWWGLSDGEGLERLWSFLSPLISTLRVSTRLHRLTSIQSRADYYTNELNTKGAHWLSQKFDHAQQVISWANSALAELYATPNPYTPGSNYNRDFLNQQWNEELSYHLDNPLTSERQELELGRLLCLEDELNKAWELIGNAMTPEQVLIRATTCANVSLQLEAQRRIIATNEIADSLPALQREKLAMVWYTKTEVRKAFLALVEEKQPLLRVCRPGESSTLGTRGQQKIIESIRKRAAKVRVMLDKYNKLGREFIAANPGRPGPRSLEYNDLLELQPDDTFWNDGLFTNGSEPWAIDTLTQRGIRRLASLQRGQEEVRRLGWEVRRSMRWATQRHERLLLLFGELEEYPTDNPMVPPALQSLLGHQYLSAHTNLAEKWDSATLIVHSSFLEISELQLDWDSRLPELFQKTPPQDGDDTLISVWAQQVTRIKRAVDHGLLSQVPGDMTSELLFVLYGGHPESLPMAFGDSGDEEEDNEES</sequence>
<reference evidence="3" key="2">
    <citation type="journal article" date="2011" name="Proc. Natl. Acad. Sci. U.S.A.">
        <title>Obligate biotrophy features unraveled by the genomic analysis of rust fungi.</title>
        <authorList>
            <person name="Duplessis S."/>
            <person name="Cuomo C.A."/>
            <person name="Lin Y.-C."/>
            <person name="Aerts A."/>
            <person name="Tisserant E."/>
            <person name="Veneault-Fourrey C."/>
            <person name="Joly D.L."/>
            <person name="Hacquard S."/>
            <person name="Amselem J."/>
            <person name="Cantarel B.L."/>
            <person name="Chiu R."/>
            <person name="Coutinho P.M."/>
            <person name="Feau N."/>
            <person name="Field M."/>
            <person name="Frey P."/>
            <person name="Gelhaye E."/>
            <person name="Goldberg J."/>
            <person name="Grabherr M.G."/>
            <person name="Kodira C.D."/>
            <person name="Kohler A."/>
            <person name="Kuees U."/>
            <person name="Lindquist E.A."/>
            <person name="Lucas S.M."/>
            <person name="Mago R."/>
            <person name="Mauceli E."/>
            <person name="Morin E."/>
            <person name="Murat C."/>
            <person name="Pangilinan J.L."/>
            <person name="Park R."/>
            <person name="Pearson M."/>
            <person name="Quesneville H."/>
            <person name="Rouhier N."/>
            <person name="Sakthikumar S."/>
            <person name="Salamov A.A."/>
            <person name="Schmutz J."/>
            <person name="Selles B."/>
            <person name="Shapiro H."/>
            <person name="Tanguay P."/>
            <person name="Tuskan G.A."/>
            <person name="Henrissat B."/>
            <person name="Van de Peer Y."/>
            <person name="Rouze P."/>
            <person name="Ellis J.G."/>
            <person name="Dodds P.N."/>
            <person name="Schein J.E."/>
            <person name="Zhong S."/>
            <person name="Hamelin R.C."/>
            <person name="Grigoriev I.V."/>
            <person name="Szabo L.J."/>
            <person name="Martin F."/>
        </authorList>
    </citation>
    <scope>NUCLEOTIDE SEQUENCE [LARGE SCALE GENOMIC DNA]</scope>
    <source>
        <strain evidence="3">CRL 75-36-700-3 / race SCCL</strain>
    </source>
</reference>
<reference key="1">
    <citation type="submission" date="2007-01" db="EMBL/GenBank/DDBJ databases">
        <title>The Genome Sequence of Puccinia graminis f. sp. tritici Strain CRL 75-36-700-3.</title>
        <authorList>
            <consortium name="The Broad Institute Genome Sequencing Platform"/>
            <person name="Birren B."/>
            <person name="Lander E."/>
            <person name="Galagan J."/>
            <person name="Nusbaum C."/>
            <person name="Devon K."/>
            <person name="Cuomo C."/>
            <person name="Jaffe D."/>
            <person name="Butler J."/>
            <person name="Alvarez P."/>
            <person name="Gnerre S."/>
            <person name="Grabherr M."/>
            <person name="Mauceli E."/>
            <person name="Brockman W."/>
            <person name="Young S."/>
            <person name="LaButti K."/>
            <person name="Sykes S."/>
            <person name="DeCaprio D."/>
            <person name="Crawford M."/>
            <person name="Koehrsen M."/>
            <person name="Engels R."/>
            <person name="Montgomery P."/>
            <person name="Pearson M."/>
            <person name="Howarth C."/>
            <person name="Larson L."/>
            <person name="White J."/>
            <person name="Zeng Q."/>
            <person name="Kodira C."/>
            <person name="Yandava C."/>
            <person name="Alvarado L."/>
            <person name="O'Leary S."/>
            <person name="Szabo L."/>
            <person name="Dean R."/>
            <person name="Schein J."/>
        </authorList>
    </citation>
    <scope>NUCLEOTIDE SEQUENCE</scope>
    <source>
        <strain>CRL 75-36-700-3</strain>
    </source>
</reference>
<dbReference type="InterPro" id="IPR040521">
    <property type="entry name" value="KDZ"/>
</dbReference>
<dbReference type="PANTHER" id="PTHR33096:SF1">
    <property type="entry name" value="CXC1-LIKE CYSTEINE CLUSTER ASSOCIATED WITH KDZ TRANSPOSASES DOMAIN-CONTAINING PROTEIN"/>
    <property type="match status" value="1"/>
</dbReference>
<protein>
    <recommendedName>
        <fullName evidence="1">CxC1-like cysteine cluster associated with KDZ transposases domain-containing protein</fullName>
    </recommendedName>
</protein>
<keyword evidence="3" id="KW-1185">Reference proteome</keyword>
<accession>E3JSN6</accession>
<dbReference type="AlphaFoldDB" id="E3JSN6"/>
<dbReference type="eggNOG" id="ENOG502S2AH">
    <property type="taxonomic scope" value="Eukaryota"/>
</dbReference>
<dbReference type="GeneID" id="10547423"/>
<evidence type="ECO:0000313" key="3">
    <source>
        <dbReference type="Proteomes" id="UP000008783"/>
    </source>
</evidence>
<dbReference type="InterPro" id="IPR041320">
    <property type="entry name" value="CxC1"/>
</dbReference>
<name>E3JSN6_PUCGT</name>
<dbReference type="RefSeq" id="XP_003319480.2">
    <property type="nucleotide sequence ID" value="XM_003319432.2"/>
</dbReference>